<dbReference type="InterPro" id="IPR026444">
    <property type="entry name" value="Secre_tail"/>
</dbReference>
<dbReference type="EMBL" id="SNRX01000009">
    <property type="protein sequence ID" value="KAA6302236.1"/>
    <property type="molecule type" value="Genomic_DNA"/>
</dbReference>
<dbReference type="Proteomes" id="UP000324575">
    <property type="component" value="Unassembled WGS sequence"/>
</dbReference>
<dbReference type="NCBIfam" id="TIGR04183">
    <property type="entry name" value="Por_Secre_tail"/>
    <property type="match status" value="1"/>
</dbReference>
<dbReference type="InterPro" id="IPR013783">
    <property type="entry name" value="Ig-like_fold"/>
</dbReference>
<sequence>MYSKLKILFFFLSEMLFYSVANAYEVPTAVQKKNLLLEVFTGIHCGNCPDGDVVTDQFYTAQPDILFPVDIHSGHYAVPSAGEPDYRIDAGEAIDLELNANGYGYPGGAINRRAYPEFQDESLYVIGRSRWTKNGKNIRQEDAPVNLWLKSVFDGTTRELKIEVEGYYTAEVDQTENFLNVLLIQDNIKGPQSGASLGNNYNHRHTLRAYITPTFGDKIQSPKKGDYFTREYTYTLPESIKNVPLVAEEIEVIVFVSAGKTDVLNVTGSKPEYVNYNKPLAATLQAPKPPLTGRYGYNYFEAILKNNSDQTITTAGFNITVNGATQAVAWTGDLPAFHEKPIRINVSPYNIQEENQYTIRLVSLNETTVSGNSLSGSFFQPTEASTRIYVEIKTDNYADENRFLIKDANGNTVKELGPYPAGTSEVYNDTIDLELSKIYGFEVIDAWGDGVLSPRGYYKLRKDDKTLIAQNLNITTFGDKFFFRTTSQSGVLLPSIRQAQTNTQVNYDKKTLELSFEAIASGVATIAVYSVTGKLWLNQTVAVSAGTTCQTSLPIPSVPAGVYVLSIIQQDKRESIKLVLE</sequence>
<dbReference type="Gene3D" id="2.60.40.10">
    <property type="entry name" value="Immunoglobulins"/>
    <property type="match status" value="1"/>
</dbReference>
<keyword evidence="1" id="KW-0732">Signal</keyword>
<organism evidence="2 3">
    <name type="scientific">Candidatus Ordinivivax streblomastigis</name>
    <dbReference type="NCBI Taxonomy" id="2540710"/>
    <lineage>
        <taxon>Bacteria</taxon>
        <taxon>Pseudomonadati</taxon>
        <taxon>Bacteroidota</taxon>
        <taxon>Bacteroidia</taxon>
        <taxon>Bacteroidales</taxon>
        <taxon>Candidatus Ordinivivax</taxon>
    </lineage>
</organism>
<dbReference type="AlphaFoldDB" id="A0A5M8P1J9"/>
<dbReference type="Pfam" id="PF11551">
    <property type="entry name" value="Omp28"/>
    <property type="match status" value="1"/>
</dbReference>
<gene>
    <name evidence="2" type="ORF">EZS26_001596</name>
</gene>
<name>A0A5M8P1J9_9BACT</name>
<reference evidence="2 3" key="1">
    <citation type="submission" date="2019-03" db="EMBL/GenBank/DDBJ databases">
        <title>Single cell metagenomics reveals metabolic interactions within the superorganism composed of flagellate Streblomastix strix and complex community of Bacteroidetes bacteria on its surface.</title>
        <authorList>
            <person name="Treitli S.C."/>
            <person name="Kolisko M."/>
            <person name="Husnik F."/>
            <person name="Keeling P."/>
            <person name="Hampl V."/>
        </authorList>
    </citation>
    <scope>NUCLEOTIDE SEQUENCE [LARGE SCALE GENOMIC DNA]</scope>
    <source>
        <strain evidence="2">St1</strain>
    </source>
</reference>
<proteinExistence type="predicted"/>
<feature type="chain" id="PRO_5024365801" description="T9SS type A sorting domain-containing protein" evidence="1">
    <location>
        <begin position="24"/>
        <end position="581"/>
    </location>
</feature>
<feature type="signal peptide" evidence="1">
    <location>
        <begin position="1"/>
        <end position="23"/>
    </location>
</feature>
<protein>
    <recommendedName>
        <fullName evidence="4">T9SS type A sorting domain-containing protein</fullName>
    </recommendedName>
</protein>
<evidence type="ECO:0000313" key="2">
    <source>
        <dbReference type="EMBL" id="KAA6302236.1"/>
    </source>
</evidence>
<comment type="caution">
    <text evidence="2">The sequence shown here is derived from an EMBL/GenBank/DDBJ whole genome shotgun (WGS) entry which is preliminary data.</text>
</comment>
<accession>A0A5M8P1J9</accession>
<evidence type="ECO:0000256" key="1">
    <source>
        <dbReference type="SAM" id="SignalP"/>
    </source>
</evidence>
<dbReference type="InterPro" id="IPR021615">
    <property type="entry name" value="Omp28"/>
</dbReference>
<evidence type="ECO:0000313" key="3">
    <source>
        <dbReference type="Proteomes" id="UP000324575"/>
    </source>
</evidence>
<evidence type="ECO:0008006" key="4">
    <source>
        <dbReference type="Google" id="ProtNLM"/>
    </source>
</evidence>